<gene>
    <name evidence="4" type="ORF">JOD17_001288</name>
</gene>
<keyword evidence="1 3" id="KW-0663">Pyridoxal phosphate</keyword>
<evidence type="ECO:0000313" key="5">
    <source>
        <dbReference type="Proteomes" id="UP000741863"/>
    </source>
</evidence>
<name>A0ABS2P9W9_9BACL</name>
<dbReference type="Proteomes" id="UP000741863">
    <property type="component" value="Unassembled WGS sequence"/>
</dbReference>
<dbReference type="InterPro" id="IPR015421">
    <property type="entry name" value="PyrdxlP-dep_Trfase_major"/>
</dbReference>
<dbReference type="Gene3D" id="3.90.1150.10">
    <property type="entry name" value="Aspartate Aminotransferase, domain 1"/>
    <property type="match status" value="1"/>
</dbReference>
<organism evidence="4 5">
    <name type="scientific">Geomicrobium sediminis</name>
    <dbReference type="NCBI Taxonomy" id="1347788"/>
    <lineage>
        <taxon>Bacteria</taxon>
        <taxon>Bacillati</taxon>
        <taxon>Bacillota</taxon>
        <taxon>Bacilli</taxon>
        <taxon>Bacillales</taxon>
        <taxon>Geomicrobium</taxon>
    </lineage>
</organism>
<comment type="caution">
    <text evidence="4">The sequence shown here is derived from an EMBL/GenBank/DDBJ whole genome shotgun (WGS) entry which is preliminary data.</text>
</comment>
<protein>
    <submittedName>
        <fullName evidence="4">dTDP-4-amino-4,6-dideoxygalactose transaminase</fullName>
    </submittedName>
</protein>
<dbReference type="InterPro" id="IPR015424">
    <property type="entry name" value="PyrdxlP-dep_Trfase"/>
</dbReference>
<dbReference type="PANTHER" id="PTHR30244">
    <property type="entry name" value="TRANSAMINASE"/>
    <property type="match status" value="1"/>
</dbReference>
<dbReference type="Pfam" id="PF01041">
    <property type="entry name" value="DegT_DnrJ_EryC1"/>
    <property type="match status" value="1"/>
</dbReference>
<dbReference type="SUPFAM" id="SSF53383">
    <property type="entry name" value="PLP-dependent transferases"/>
    <property type="match status" value="1"/>
</dbReference>
<reference evidence="4 5" key="1">
    <citation type="submission" date="2021-01" db="EMBL/GenBank/DDBJ databases">
        <title>Genomic Encyclopedia of Type Strains, Phase IV (KMG-IV): sequencing the most valuable type-strain genomes for metagenomic binning, comparative biology and taxonomic classification.</title>
        <authorList>
            <person name="Goeker M."/>
        </authorList>
    </citation>
    <scope>NUCLEOTIDE SEQUENCE [LARGE SCALE GENOMIC DNA]</scope>
    <source>
        <strain evidence="4 5">DSM 25540</strain>
    </source>
</reference>
<accession>A0ABS2P9W9</accession>
<proteinExistence type="inferred from homology"/>
<dbReference type="PANTHER" id="PTHR30244:SF36">
    <property type="entry name" value="3-OXO-GLUCOSE-6-PHOSPHATE:GLUTAMATE AMINOTRANSFERASE"/>
    <property type="match status" value="1"/>
</dbReference>
<dbReference type="InterPro" id="IPR015422">
    <property type="entry name" value="PyrdxlP-dep_Trfase_small"/>
</dbReference>
<evidence type="ECO:0000256" key="1">
    <source>
        <dbReference type="ARBA" id="ARBA00022898"/>
    </source>
</evidence>
<evidence type="ECO:0000313" key="4">
    <source>
        <dbReference type="EMBL" id="MBM7632195.1"/>
    </source>
</evidence>
<comment type="similarity">
    <text evidence="2 3">Belongs to the DegT/DnrJ/EryC1 family.</text>
</comment>
<dbReference type="PIRSF" id="PIRSF000390">
    <property type="entry name" value="PLP_StrS"/>
    <property type="match status" value="1"/>
</dbReference>
<sequence>MIPMVDLKKEYELLKEAIQKEINEVLESGIYILGPKCAELEHQFVQYNKTKHAVGVANGTDALYLAVKALGIGPGDEVITTPFTFFASGEAIAEAGATPVFVDIDPKTYNMDHHKIEEKITSKTKALLVVHLFGKLCDMDHIMQLAKKHNLYVIEDACQAVGTKDAKGQFAGTIGDVGCFSFFPSKNLGAFGDGGMVVTKDFKVYDKLCELRNHGSVKKYEHASIGINSRLDEIQAAILLVKLNYLDLFLHKRQVIAKRYCEALSTVTQMPEMKGHTFHQFCFEVEERDALMSYLQKRGISSAVYYPIPLHLQEAFTHLGYKEGDFNVSENAAKHIVGLPISPELSMTDQEMIIQAVKDFHK</sequence>
<dbReference type="EMBL" id="JAFBEC010000003">
    <property type="protein sequence ID" value="MBM7632195.1"/>
    <property type="molecule type" value="Genomic_DNA"/>
</dbReference>
<dbReference type="InterPro" id="IPR000653">
    <property type="entry name" value="DegT/StrS_aminotransferase"/>
</dbReference>
<evidence type="ECO:0000256" key="2">
    <source>
        <dbReference type="ARBA" id="ARBA00037999"/>
    </source>
</evidence>
<keyword evidence="5" id="KW-1185">Reference proteome</keyword>
<evidence type="ECO:0000256" key="3">
    <source>
        <dbReference type="RuleBase" id="RU004508"/>
    </source>
</evidence>
<dbReference type="CDD" id="cd00616">
    <property type="entry name" value="AHBA_syn"/>
    <property type="match status" value="1"/>
</dbReference>
<dbReference type="Gene3D" id="3.40.640.10">
    <property type="entry name" value="Type I PLP-dependent aspartate aminotransferase-like (Major domain)"/>
    <property type="match status" value="1"/>
</dbReference>